<dbReference type="Pfam" id="PF01522">
    <property type="entry name" value="Polysacc_deac_1"/>
    <property type="match status" value="1"/>
</dbReference>
<dbReference type="OrthoDB" id="6086702at2"/>
<keyword evidence="3" id="KW-1185">Reference proteome</keyword>
<protein>
    <recommendedName>
        <fullName evidence="1">NodB homology domain-containing protein</fullName>
    </recommendedName>
</protein>
<dbReference type="AlphaFoldDB" id="A0A401G3G8"/>
<gene>
    <name evidence="2" type="ORF">DENIS_4754</name>
</gene>
<evidence type="ECO:0000313" key="2">
    <source>
        <dbReference type="EMBL" id="GBC63756.1"/>
    </source>
</evidence>
<sequence>MKKTDKTKICFRNDDVNILTPELKNLTEIFLYRKVPITHAVEPGNVTADTISWLRQTKKKYPALLEIVQHGWDHTPHGKGEFDKSRSYNEQFNDLKRGKEKLENIFGENFFSMITIPFGVYNKDTIKAASKLSYKVFCGHYNYRISRRLFYLTGRIMRKGRLLNRHVSNHLRYYPGTRLFEIDSAISFSKKYFGHFTNDCEMSSADEMFQAFENYRKITPAVIFLLHHRFHHKKHDMELVETVLDKLKRRNDIEFTNYNKLYQMFK</sequence>
<comment type="caution">
    <text evidence="2">The sequence shown here is derived from an EMBL/GenBank/DDBJ whole genome shotgun (WGS) entry which is preliminary data.</text>
</comment>
<evidence type="ECO:0000259" key="1">
    <source>
        <dbReference type="Pfam" id="PF01522"/>
    </source>
</evidence>
<dbReference type="EMBL" id="BEXT01000001">
    <property type="protein sequence ID" value="GBC63756.1"/>
    <property type="molecule type" value="Genomic_DNA"/>
</dbReference>
<dbReference type="InterPro" id="IPR002509">
    <property type="entry name" value="NODB_dom"/>
</dbReference>
<evidence type="ECO:0000313" key="3">
    <source>
        <dbReference type="Proteomes" id="UP000288096"/>
    </source>
</evidence>
<dbReference type="Proteomes" id="UP000288096">
    <property type="component" value="Unassembled WGS sequence"/>
</dbReference>
<proteinExistence type="predicted"/>
<dbReference type="Gene3D" id="3.20.20.370">
    <property type="entry name" value="Glycoside hydrolase/deacetylase"/>
    <property type="match status" value="1"/>
</dbReference>
<organism evidence="2 3">
    <name type="scientific">Desulfonema ishimotonii</name>
    <dbReference type="NCBI Taxonomy" id="45657"/>
    <lineage>
        <taxon>Bacteria</taxon>
        <taxon>Pseudomonadati</taxon>
        <taxon>Thermodesulfobacteriota</taxon>
        <taxon>Desulfobacteria</taxon>
        <taxon>Desulfobacterales</taxon>
        <taxon>Desulfococcaceae</taxon>
        <taxon>Desulfonema</taxon>
    </lineage>
</organism>
<dbReference type="SUPFAM" id="SSF88713">
    <property type="entry name" value="Glycoside hydrolase/deacetylase"/>
    <property type="match status" value="1"/>
</dbReference>
<reference evidence="3" key="2">
    <citation type="submission" date="2019-01" db="EMBL/GenBank/DDBJ databases">
        <title>Genome sequence of Desulfonema ishimotonii strain Tokyo 01.</title>
        <authorList>
            <person name="Fukui M."/>
        </authorList>
    </citation>
    <scope>NUCLEOTIDE SEQUENCE [LARGE SCALE GENOMIC DNA]</scope>
    <source>
        <strain evidence="3">Tokyo 01</strain>
    </source>
</reference>
<dbReference type="GO" id="GO:0016810">
    <property type="term" value="F:hydrolase activity, acting on carbon-nitrogen (but not peptide) bonds"/>
    <property type="evidence" value="ECO:0007669"/>
    <property type="project" value="InterPro"/>
</dbReference>
<dbReference type="GO" id="GO:0005975">
    <property type="term" value="P:carbohydrate metabolic process"/>
    <property type="evidence" value="ECO:0007669"/>
    <property type="project" value="InterPro"/>
</dbReference>
<accession>A0A401G3G8</accession>
<reference evidence="3" key="1">
    <citation type="submission" date="2017-11" db="EMBL/GenBank/DDBJ databases">
        <authorList>
            <person name="Watanabe M."/>
            <person name="Kojima H."/>
        </authorList>
    </citation>
    <scope>NUCLEOTIDE SEQUENCE [LARGE SCALE GENOMIC DNA]</scope>
    <source>
        <strain evidence="3">Tokyo 01</strain>
    </source>
</reference>
<dbReference type="InterPro" id="IPR011330">
    <property type="entry name" value="Glyco_hydro/deAcase_b/a-brl"/>
</dbReference>
<feature type="domain" description="NodB homology" evidence="1">
    <location>
        <begin position="56"/>
        <end position="136"/>
    </location>
</feature>
<dbReference type="RefSeq" id="WP_124330794.1">
    <property type="nucleotide sequence ID" value="NZ_BEXT01000001.1"/>
</dbReference>
<name>A0A401G3G8_9BACT</name>